<protein>
    <recommendedName>
        <fullName evidence="3">Nuclear transport factor 2 family protein</fullName>
    </recommendedName>
</protein>
<evidence type="ECO:0008006" key="3">
    <source>
        <dbReference type="Google" id="ProtNLM"/>
    </source>
</evidence>
<dbReference type="EMBL" id="QPIG01000003">
    <property type="protein sequence ID" value="RCU56957.1"/>
    <property type="molecule type" value="Genomic_DNA"/>
</dbReference>
<accession>A0A368P258</accession>
<evidence type="ECO:0000313" key="1">
    <source>
        <dbReference type="EMBL" id="RCU56957.1"/>
    </source>
</evidence>
<proteinExistence type="predicted"/>
<keyword evidence="2" id="KW-1185">Reference proteome</keyword>
<dbReference type="AlphaFoldDB" id="A0A368P258"/>
<dbReference type="RefSeq" id="WP_113966841.1">
    <property type="nucleotide sequence ID" value="NZ_QNRP01000016.1"/>
</dbReference>
<dbReference type="OrthoDB" id="1121874at2"/>
<gene>
    <name evidence="1" type="ORF">DU428_08385</name>
</gene>
<dbReference type="Proteomes" id="UP000252249">
    <property type="component" value="Unassembled WGS sequence"/>
</dbReference>
<dbReference type="PROSITE" id="PS51257">
    <property type="entry name" value="PROKAR_LIPOPROTEIN"/>
    <property type="match status" value="1"/>
</dbReference>
<sequence>MNKTIVLLLILTIGIISCKNSEKEIDRVEITKQYFKILDNSDYSKISESFADSIKTIEGEHKNTYSIKEYLEVLKWDSVFEPNYEILEIEQKDGIVKAKISKMDKRIFFLHEKPFITNQIIKFQKDKIISIETDYLNFDYPTWEKNKNGLLSWIDKNNPELNGFINDLTEDGGMKFLKAMELYKNKK</sequence>
<organism evidence="1 2">
    <name type="scientific">Oceanihabitans sediminis</name>
    <dbReference type="NCBI Taxonomy" id="1812012"/>
    <lineage>
        <taxon>Bacteria</taxon>
        <taxon>Pseudomonadati</taxon>
        <taxon>Bacteroidota</taxon>
        <taxon>Flavobacteriia</taxon>
        <taxon>Flavobacteriales</taxon>
        <taxon>Flavobacteriaceae</taxon>
        <taxon>Oceanihabitans</taxon>
    </lineage>
</organism>
<reference evidence="1 2" key="1">
    <citation type="submission" date="2018-07" db="EMBL/GenBank/DDBJ databases">
        <title>Oceanihabitans testaceum sp. nov., isolated from marine sediment.</title>
        <authorList>
            <person name="Li C.-M."/>
        </authorList>
    </citation>
    <scope>NUCLEOTIDE SEQUENCE [LARGE SCALE GENOMIC DNA]</scope>
    <source>
        <strain evidence="1 2">S9-10</strain>
    </source>
</reference>
<comment type="caution">
    <text evidence="1">The sequence shown here is derived from an EMBL/GenBank/DDBJ whole genome shotgun (WGS) entry which is preliminary data.</text>
</comment>
<evidence type="ECO:0000313" key="2">
    <source>
        <dbReference type="Proteomes" id="UP000252249"/>
    </source>
</evidence>
<name>A0A368P258_9FLAO</name>